<dbReference type="EMBL" id="JALJRB010000006">
    <property type="protein sequence ID" value="MCJ8500346.1"/>
    <property type="molecule type" value="Genomic_DNA"/>
</dbReference>
<dbReference type="RefSeq" id="WP_246904456.1">
    <property type="nucleotide sequence ID" value="NZ_JALJRB010000006.1"/>
</dbReference>
<name>A0AA41R249_9BACT</name>
<accession>A0AA41R249</accession>
<dbReference type="InterPro" id="IPR032710">
    <property type="entry name" value="NTF2-like_dom_sf"/>
</dbReference>
<reference evidence="2" key="1">
    <citation type="submission" date="2022-04" db="EMBL/GenBank/DDBJ databases">
        <title>Desulfatitalea alkaliphila sp. nov., a novel anaerobic sulfate-reducing bacterium isolated from terrestrial mud volcano, Taman Peninsula, Russia.</title>
        <authorList>
            <person name="Khomyakova M.A."/>
            <person name="Merkel A.Y."/>
            <person name="Slobodkin A.I."/>
        </authorList>
    </citation>
    <scope>NUCLEOTIDE SEQUENCE</scope>
    <source>
        <strain evidence="2">M08but</strain>
    </source>
</reference>
<organism evidence="2 3">
    <name type="scientific">Desulfatitalea alkaliphila</name>
    <dbReference type="NCBI Taxonomy" id="2929485"/>
    <lineage>
        <taxon>Bacteria</taxon>
        <taxon>Pseudomonadati</taxon>
        <taxon>Thermodesulfobacteriota</taxon>
        <taxon>Desulfobacteria</taxon>
        <taxon>Desulfobacterales</taxon>
        <taxon>Desulfosarcinaceae</taxon>
        <taxon>Desulfatitalea</taxon>
    </lineage>
</organism>
<comment type="caution">
    <text evidence="2">The sequence shown here is derived from an EMBL/GenBank/DDBJ whole genome shotgun (WGS) entry which is preliminary data.</text>
</comment>
<proteinExistence type="predicted"/>
<gene>
    <name evidence="2" type="ORF">MRX98_07140</name>
</gene>
<evidence type="ECO:0000313" key="2">
    <source>
        <dbReference type="EMBL" id="MCJ8500346.1"/>
    </source>
</evidence>
<dbReference type="Gene3D" id="3.10.450.50">
    <property type="match status" value="1"/>
</dbReference>
<dbReference type="Pfam" id="PF12680">
    <property type="entry name" value="SnoaL_2"/>
    <property type="match status" value="1"/>
</dbReference>
<evidence type="ECO:0000313" key="3">
    <source>
        <dbReference type="Proteomes" id="UP001165427"/>
    </source>
</evidence>
<evidence type="ECO:0000259" key="1">
    <source>
        <dbReference type="Pfam" id="PF12680"/>
    </source>
</evidence>
<dbReference type="InterPro" id="IPR037401">
    <property type="entry name" value="SnoaL-like"/>
</dbReference>
<dbReference type="AlphaFoldDB" id="A0AA41R249"/>
<dbReference type="Proteomes" id="UP001165427">
    <property type="component" value="Unassembled WGS sequence"/>
</dbReference>
<feature type="domain" description="SnoaL-like" evidence="1">
    <location>
        <begin position="113"/>
        <end position="215"/>
    </location>
</feature>
<keyword evidence="3" id="KW-1185">Reference proteome</keyword>
<protein>
    <submittedName>
        <fullName evidence="2">Nuclear transport factor 2 family protein</fullName>
    </submittedName>
</protein>
<dbReference type="SUPFAM" id="SSF54427">
    <property type="entry name" value="NTF2-like"/>
    <property type="match status" value="1"/>
</dbReference>
<sequence length="236" mass="26399">MKPDLRPLRIGLKYCGGCRPNYDRVALARHIADRLGPGTVFESPRGADLDLVVAIHGCPTACADLSDCRAPTVLSVTGIAEAERVIARILTLTARKESDMQLSREAILKALDTWNDAWARYDLDGVMALMHDDVVFENWTGGRALGKAALAEAWRAWFAGGGFRFLQEELFVDETAQKVLFRWVLEWPCPTKGHEGRLERRKGVDVMHLKDGKIINKLTFSQTTVEIDGQRHAMRL</sequence>